<evidence type="ECO:0000313" key="3">
    <source>
        <dbReference type="EMBL" id="KAK0627324.1"/>
    </source>
</evidence>
<comment type="caution">
    <text evidence="3">The sequence shown here is derived from an EMBL/GenBank/DDBJ whole genome shotgun (WGS) entry which is preliminary data.</text>
</comment>
<dbReference type="InterPro" id="IPR010730">
    <property type="entry name" value="HET"/>
</dbReference>
<dbReference type="Proteomes" id="UP001175000">
    <property type="component" value="Unassembled WGS sequence"/>
</dbReference>
<proteinExistence type="predicted"/>
<accession>A0AA39X4U0</accession>
<reference evidence="3" key="1">
    <citation type="submission" date="2023-06" db="EMBL/GenBank/DDBJ databases">
        <title>Genome-scale phylogeny and comparative genomics of the fungal order Sordariales.</title>
        <authorList>
            <consortium name="Lawrence Berkeley National Laboratory"/>
            <person name="Hensen N."/>
            <person name="Bonometti L."/>
            <person name="Westerberg I."/>
            <person name="Brannstrom I.O."/>
            <person name="Guillou S."/>
            <person name="Cros-Aarteil S."/>
            <person name="Calhoun S."/>
            <person name="Haridas S."/>
            <person name="Kuo A."/>
            <person name="Mondo S."/>
            <person name="Pangilinan J."/>
            <person name="Riley R."/>
            <person name="Labutti K."/>
            <person name="Andreopoulos B."/>
            <person name="Lipzen A."/>
            <person name="Chen C."/>
            <person name="Yanf M."/>
            <person name="Daum C."/>
            <person name="Ng V."/>
            <person name="Clum A."/>
            <person name="Steindorff A."/>
            <person name="Ohm R."/>
            <person name="Martin F."/>
            <person name="Silar P."/>
            <person name="Natvig D."/>
            <person name="Lalanne C."/>
            <person name="Gautier V."/>
            <person name="Ament-Velasquez S.L."/>
            <person name="Kruys A."/>
            <person name="Hutchinson M.I."/>
            <person name="Powell A.J."/>
            <person name="Barry K."/>
            <person name="Miller A.N."/>
            <person name="Grigoriev I.V."/>
            <person name="Debuchy R."/>
            <person name="Gladieux P."/>
            <person name="Thoren M.H."/>
            <person name="Johannesson H."/>
        </authorList>
    </citation>
    <scope>NUCLEOTIDE SEQUENCE</scope>
    <source>
        <strain evidence="3">CBS 606.72</strain>
    </source>
</reference>
<dbReference type="InterPro" id="IPR052895">
    <property type="entry name" value="HetReg/Transcr_Mod"/>
</dbReference>
<name>A0AA39X4U0_9PEZI</name>
<feature type="region of interest" description="Disordered" evidence="1">
    <location>
        <begin position="80"/>
        <end position="111"/>
    </location>
</feature>
<organism evidence="3 4">
    <name type="scientific">Immersiella caudata</name>
    <dbReference type="NCBI Taxonomy" id="314043"/>
    <lineage>
        <taxon>Eukaryota</taxon>
        <taxon>Fungi</taxon>
        <taxon>Dikarya</taxon>
        <taxon>Ascomycota</taxon>
        <taxon>Pezizomycotina</taxon>
        <taxon>Sordariomycetes</taxon>
        <taxon>Sordariomycetidae</taxon>
        <taxon>Sordariales</taxon>
        <taxon>Lasiosphaeriaceae</taxon>
        <taxon>Immersiella</taxon>
    </lineage>
</organism>
<evidence type="ECO:0000313" key="4">
    <source>
        <dbReference type="Proteomes" id="UP001175000"/>
    </source>
</evidence>
<evidence type="ECO:0000256" key="1">
    <source>
        <dbReference type="SAM" id="MobiDB-lite"/>
    </source>
</evidence>
<dbReference type="PANTHER" id="PTHR24148:SF73">
    <property type="entry name" value="HET DOMAIN PROTEIN (AFU_ORTHOLOGUE AFUA_8G01020)"/>
    <property type="match status" value="1"/>
</dbReference>
<keyword evidence="4" id="KW-1185">Reference proteome</keyword>
<dbReference type="PANTHER" id="PTHR24148">
    <property type="entry name" value="ANKYRIN REPEAT DOMAIN-CONTAINING PROTEIN 39 HOMOLOG-RELATED"/>
    <property type="match status" value="1"/>
</dbReference>
<gene>
    <name evidence="3" type="ORF">B0T14DRAFT_512422</name>
</gene>
<feature type="domain" description="Heterokaryon incompatibility" evidence="2">
    <location>
        <begin position="43"/>
        <end position="81"/>
    </location>
</feature>
<evidence type="ECO:0000259" key="2">
    <source>
        <dbReference type="Pfam" id="PF06985"/>
    </source>
</evidence>
<protein>
    <recommendedName>
        <fullName evidence="2">Heterokaryon incompatibility domain-containing protein</fullName>
    </recommendedName>
</protein>
<dbReference type="EMBL" id="JAULSU010000002">
    <property type="protein sequence ID" value="KAK0627324.1"/>
    <property type="molecule type" value="Genomic_DNA"/>
</dbReference>
<dbReference type="AlphaFoldDB" id="A0AA39X4U0"/>
<sequence>MLGLYTPLNHPQKEIRLLTLAPPGASNPSHTLTIHPLAVAPPFTALSYVWGSPTNTNPITINNATIPITETLATALHNLSKNPHHHAPLGRRDMHQPILPPRANPPSANHARDLLPRLQCHRVSQS</sequence>
<dbReference type="Pfam" id="PF06985">
    <property type="entry name" value="HET"/>
    <property type="match status" value="1"/>
</dbReference>